<keyword evidence="12" id="KW-0539">Nucleus</keyword>
<evidence type="ECO:0000256" key="7">
    <source>
        <dbReference type="ARBA" id="ARBA00022927"/>
    </source>
</evidence>
<dbReference type="GO" id="GO:0031965">
    <property type="term" value="C:nuclear membrane"/>
    <property type="evidence" value="ECO:0007669"/>
    <property type="project" value="UniProtKB-SubCell"/>
</dbReference>
<evidence type="ECO:0000256" key="14">
    <source>
        <dbReference type="SAM" id="Phobius"/>
    </source>
</evidence>
<dbReference type="PANTHER" id="PTHR13269:SF6">
    <property type="entry name" value="NUCLEOPORIN NDC1"/>
    <property type="match status" value="1"/>
</dbReference>
<keyword evidence="5 14" id="KW-0812">Transmembrane</keyword>
<dbReference type="GO" id="GO:0005816">
    <property type="term" value="C:spindle pole body"/>
    <property type="evidence" value="ECO:0007669"/>
    <property type="project" value="TreeGrafter"/>
</dbReference>
<evidence type="ECO:0000256" key="11">
    <source>
        <dbReference type="ARBA" id="ARBA00023136"/>
    </source>
</evidence>
<reference evidence="16" key="1">
    <citation type="submission" date="2016-02" db="EMBL/GenBank/DDBJ databases">
        <title>Draft genome sequence of Microdochium bolleyi, a fungal endophyte of beachgrass.</title>
        <authorList>
            <consortium name="DOE Joint Genome Institute"/>
            <person name="David A.S."/>
            <person name="May G."/>
            <person name="Haridas S."/>
            <person name="Lim J."/>
            <person name="Wang M."/>
            <person name="Labutti K."/>
            <person name="Lipzen A."/>
            <person name="Barry K."/>
            <person name="Grigoriev I.V."/>
        </authorList>
    </citation>
    <scope>NUCLEOTIDE SEQUENCE [LARGE SCALE GENOMIC DNA]</scope>
    <source>
        <strain evidence="16">J235TASD1</strain>
    </source>
</reference>
<evidence type="ECO:0000256" key="3">
    <source>
        <dbReference type="ARBA" id="ARBA00005760"/>
    </source>
</evidence>
<keyword evidence="7" id="KW-0653">Protein transport</keyword>
<gene>
    <name evidence="15" type="ORF">Micbo1qcDRAFT_154837</name>
</gene>
<protein>
    <submittedName>
        <fullName evidence="15">Nucleoporin protein Ndc1-Nup</fullName>
    </submittedName>
</protein>
<name>A0A136JGR8_9PEZI</name>
<dbReference type="InterPro" id="IPR019049">
    <property type="entry name" value="Nucleoporin_prot_Ndc1/Nup"/>
</dbReference>
<dbReference type="STRING" id="196109.A0A136JGR8"/>
<evidence type="ECO:0000256" key="10">
    <source>
        <dbReference type="ARBA" id="ARBA00023132"/>
    </source>
</evidence>
<proteinExistence type="inferred from homology"/>
<feature type="transmembrane region" description="Helical" evidence="14">
    <location>
        <begin position="145"/>
        <end position="166"/>
    </location>
</feature>
<accession>A0A136JGR8</accession>
<feature type="region of interest" description="Disordered" evidence="13">
    <location>
        <begin position="377"/>
        <end position="403"/>
    </location>
</feature>
<evidence type="ECO:0000256" key="9">
    <source>
        <dbReference type="ARBA" id="ARBA00023010"/>
    </source>
</evidence>
<keyword evidence="9" id="KW-0811">Translocation</keyword>
<evidence type="ECO:0000256" key="1">
    <source>
        <dbReference type="ARBA" id="ARBA00004232"/>
    </source>
</evidence>
<keyword evidence="8 14" id="KW-1133">Transmembrane helix</keyword>
<dbReference type="GO" id="GO:0070762">
    <property type="term" value="C:nuclear pore transmembrane ring"/>
    <property type="evidence" value="ECO:0007669"/>
    <property type="project" value="TreeGrafter"/>
</dbReference>
<comment type="similarity">
    <text evidence="3">Belongs to the NDC1 family.</text>
</comment>
<keyword evidence="11 14" id="KW-0472">Membrane</keyword>
<evidence type="ECO:0000256" key="12">
    <source>
        <dbReference type="ARBA" id="ARBA00023242"/>
    </source>
</evidence>
<evidence type="ECO:0000256" key="13">
    <source>
        <dbReference type="SAM" id="MobiDB-lite"/>
    </source>
</evidence>
<dbReference type="EMBL" id="KQ964245">
    <property type="protein sequence ID" value="KXJ96316.1"/>
    <property type="molecule type" value="Genomic_DNA"/>
</dbReference>
<evidence type="ECO:0000256" key="8">
    <source>
        <dbReference type="ARBA" id="ARBA00022989"/>
    </source>
</evidence>
<dbReference type="GO" id="GO:0015031">
    <property type="term" value="P:protein transport"/>
    <property type="evidence" value="ECO:0007669"/>
    <property type="project" value="UniProtKB-KW"/>
</dbReference>
<feature type="transmembrane region" description="Helical" evidence="14">
    <location>
        <begin position="48"/>
        <end position="74"/>
    </location>
</feature>
<dbReference type="InParanoid" id="A0A136JGR8"/>
<sequence length="634" mass="70992">MAVPRRAPYKDFLQPALQRRFASTVGVLLGLAYLESLTLSSWKSFIWSWFPIGVPGIRTLGIFGCALPIIILRIAHSHLGRRTSASPIETLRREVTSLATIETVLTYMISAWLFSQFYLFSLPEDANLSWITYQSGDRARLNERALFYTVHLVLLGLVYGIIHVAFDRDRLTLGIVTPKTEDGPAKIVRQDPWEKLSKDLPRTIVRVTLVSMTVGVVNYVFIYSVLRRSAWSWALTFFRWFYNLPKSNIPPQSAPWSVWMLIRSMWAGFLLALLWSISDVFLTVQLAKEPLKNNLPLTSESKDPNGSLLNGLMTKKARPSAFAIWELAYIARDFDDRRKSIFEDIDRSDGPMWAQIYAICIDKVKTVEKAIDEYGKAPAPAPQAAPAQAQPSQRVVPPPSNEDVWAPPKPATGLSSRVGGVVKSMGTSPGKTPAEYLGTEARRRIGQATDQYLTKEQKEMMNPEHLNSSARNIALRVLSTPWIGPAFQQNFRRSLVKAVLGTPYAEVSVPVNAAFILSQLAVSSLAEDRYGNVQRDVSTIIRTFTVVIKKLEKFSGDFPVHWTDLSGKRECPEVDSLLEALRDGLGRLVTAFQPYATDLRLSRADMRLAREAAEKPVPTLVAAAQKPAEMEQVR</sequence>
<dbReference type="PANTHER" id="PTHR13269">
    <property type="entry name" value="NUCLEOPORIN NDC1"/>
    <property type="match status" value="1"/>
</dbReference>
<evidence type="ECO:0000256" key="2">
    <source>
        <dbReference type="ARBA" id="ARBA00004567"/>
    </source>
</evidence>
<evidence type="ECO:0000256" key="5">
    <source>
        <dbReference type="ARBA" id="ARBA00022692"/>
    </source>
</evidence>
<evidence type="ECO:0000256" key="4">
    <source>
        <dbReference type="ARBA" id="ARBA00022448"/>
    </source>
</evidence>
<evidence type="ECO:0000313" key="16">
    <source>
        <dbReference type="Proteomes" id="UP000070501"/>
    </source>
</evidence>
<dbReference type="OrthoDB" id="67850at2759"/>
<dbReference type="GO" id="GO:0070631">
    <property type="term" value="P:spindle pole body localization"/>
    <property type="evidence" value="ECO:0007669"/>
    <property type="project" value="TreeGrafter"/>
</dbReference>
<dbReference type="GO" id="GO:0106166">
    <property type="term" value="F:spindle pole body-nuclear membrane anchor activity"/>
    <property type="evidence" value="ECO:0007669"/>
    <property type="project" value="TreeGrafter"/>
</dbReference>
<organism evidence="15 16">
    <name type="scientific">Microdochium bolleyi</name>
    <dbReference type="NCBI Taxonomy" id="196109"/>
    <lineage>
        <taxon>Eukaryota</taxon>
        <taxon>Fungi</taxon>
        <taxon>Dikarya</taxon>
        <taxon>Ascomycota</taxon>
        <taxon>Pezizomycotina</taxon>
        <taxon>Sordariomycetes</taxon>
        <taxon>Xylariomycetidae</taxon>
        <taxon>Xylariales</taxon>
        <taxon>Microdochiaceae</taxon>
        <taxon>Microdochium</taxon>
    </lineage>
</organism>
<keyword evidence="4" id="KW-0813">Transport</keyword>
<evidence type="ECO:0000313" key="15">
    <source>
        <dbReference type="EMBL" id="KXJ96316.1"/>
    </source>
</evidence>
<keyword evidence="10" id="KW-0906">Nuclear pore complex</keyword>
<dbReference type="Pfam" id="PF09531">
    <property type="entry name" value="Ndc1_Nup"/>
    <property type="match status" value="1"/>
</dbReference>
<dbReference type="Proteomes" id="UP000070501">
    <property type="component" value="Unassembled WGS sequence"/>
</dbReference>
<feature type="compositionally biased region" description="Low complexity" evidence="13">
    <location>
        <begin position="382"/>
        <end position="395"/>
    </location>
</feature>
<evidence type="ECO:0000256" key="6">
    <source>
        <dbReference type="ARBA" id="ARBA00022816"/>
    </source>
</evidence>
<keyword evidence="16" id="KW-1185">Reference proteome</keyword>
<dbReference type="GO" id="GO:0051028">
    <property type="term" value="P:mRNA transport"/>
    <property type="evidence" value="ECO:0007669"/>
    <property type="project" value="UniProtKB-KW"/>
</dbReference>
<keyword evidence="6" id="KW-0509">mRNA transport</keyword>
<feature type="transmembrane region" description="Helical" evidence="14">
    <location>
        <begin position="204"/>
        <end position="226"/>
    </location>
</feature>
<comment type="subcellular location">
    <subcellularLocation>
        <location evidence="1">Nucleus membrane</location>
        <topology evidence="1">Multi-pass membrane protein</topology>
    </subcellularLocation>
    <subcellularLocation>
        <location evidence="2">Nucleus</location>
        <location evidence="2">Nuclear pore complex</location>
    </subcellularLocation>
</comment>
<dbReference type="GO" id="GO:0006999">
    <property type="term" value="P:nuclear pore organization"/>
    <property type="evidence" value="ECO:0007669"/>
    <property type="project" value="TreeGrafter"/>
</dbReference>
<dbReference type="AlphaFoldDB" id="A0A136JGR8"/>
<feature type="transmembrane region" description="Helical" evidence="14">
    <location>
        <begin position="265"/>
        <end position="284"/>
    </location>
</feature>
<feature type="transmembrane region" description="Helical" evidence="14">
    <location>
        <begin position="21"/>
        <end position="42"/>
    </location>
</feature>